<name>A0A953ICC4_SYMTR</name>
<comment type="subcellular location">
    <subcellularLocation>
        <location evidence="1">Membrane</location>
        <topology evidence="1">Multi-pass membrane protein</topology>
    </subcellularLocation>
</comment>
<evidence type="ECO:0000313" key="8">
    <source>
        <dbReference type="Proteomes" id="UP000732377"/>
    </source>
</evidence>
<accession>A0A953ICC4</accession>
<feature type="transmembrane region" description="Helical" evidence="6">
    <location>
        <begin position="224"/>
        <end position="245"/>
    </location>
</feature>
<feature type="transmembrane region" description="Helical" evidence="6">
    <location>
        <begin position="257"/>
        <end position="277"/>
    </location>
</feature>
<sequence length="312" mass="34951">MALHNLELTAFFLFVIFATWLDLFVLHKDDHDIGLKEATVTSLAWILLALLFSGYVYYRYGTEMWMQYLTAYTMEKALSVDNLFVIATIFGFFGIRGGLQHRALAWGVIGAVAMRSLLIFLGVEAVERFSWLLPVFGVFLVVTGFKMLRENDEEKASLEDNKVYRLLSRVLPVYPGYDGHAVITRRNGRWELTLLGMAIVMVEATDLLFAVDSIPAVMAISQDFFIVLTSNIFAILGLRALYFLLAGILGKFRYLSLGLAFVLLFIGGKMLVLPFGIHVETWISLSVVLGTITIAILASLLIPEKTRPESAD</sequence>
<reference evidence="7" key="1">
    <citation type="submission" date="2017-11" db="EMBL/GenBank/DDBJ databases">
        <title>Three new genomes from thermophilic consortium.</title>
        <authorList>
            <person name="Quaggio R."/>
            <person name="Amgarten D."/>
            <person name="Setubal J.C."/>
        </authorList>
    </citation>
    <scope>NUCLEOTIDE SEQUENCE</scope>
    <source>
        <strain evidence="7">ZCTH01-B2</strain>
    </source>
</reference>
<keyword evidence="4 6" id="KW-1133">Transmembrane helix</keyword>
<evidence type="ECO:0000256" key="1">
    <source>
        <dbReference type="ARBA" id="ARBA00004141"/>
    </source>
</evidence>
<dbReference type="InterPro" id="IPR005496">
    <property type="entry name" value="Integral_membrane_TerC"/>
</dbReference>
<dbReference type="Proteomes" id="UP000732377">
    <property type="component" value="Unassembled WGS sequence"/>
</dbReference>
<evidence type="ECO:0000256" key="5">
    <source>
        <dbReference type="ARBA" id="ARBA00023136"/>
    </source>
</evidence>
<evidence type="ECO:0000256" key="3">
    <source>
        <dbReference type="ARBA" id="ARBA00022692"/>
    </source>
</evidence>
<dbReference type="AlphaFoldDB" id="A0A953ICC4"/>
<keyword evidence="5 6" id="KW-0472">Membrane</keyword>
<evidence type="ECO:0000256" key="4">
    <source>
        <dbReference type="ARBA" id="ARBA00022989"/>
    </source>
</evidence>
<feature type="transmembrane region" description="Helical" evidence="6">
    <location>
        <begin position="194"/>
        <end position="218"/>
    </location>
</feature>
<evidence type="ECO:0008006" key="9">
    <source>
        <dbReference type="Google" id="ProtNLM"/>
    </source>
</evidence>
<comment type="caution">
    <text evidence="7">The sequence shown here is derived from an EMBL/GenBank/DDBJ whole genome shotgun (WGS) entry which is preliminary data.</text>
</comment>
<comment type="similarity">
    <text evidence="2">Belongs to the TerC family.</text>
</comment>
<feature type="transmembrane region" description="Helical" evidence="6">
    <location>
        <begin position="283"/>
        <end position="302"/>
    </location>
</feature>
<evidence type="ECO:0000256" key="6">
    <source>
        <dbReference type="SAM" id="Phobius"/>
    </source>
</evidence>
<proteinExistence type="inferred from homology"/>
<gene>
    <name evidence="7" type="ORF">CWE10_19990</name>
</gene>
<feature type="transmembrane region" description="Helical" evidence="6">
    <location>
        <begin position="6"/>
        <end position="26"/>
    </location>
</feature>
<dbReference type="NCBIfam" id="TIGR03718">
    <property type="entry name" value="R_switched_Alx"/>
    <property type="match status" value="1"/>
</dbReference>
<dbReference type="PANTHER" id="PTHR30238">
    <property type="entry name" value="MEMBRANE BOUND PREDICTED REDOX MODULATOR"/>
    <property type="match status" value="1"/>
</dbReference>
<feature type="transmembrane region" description="Helical" evidence="6">
    <location>
        <begin position="38"/>
        <end position="58"/>
    </location>
</feature>
<dbReference type="GO" id="GO:0016020">
    <property type="term" value="C:membrane"/>
    <property type="evidence" value="ECO:0007669"/>
    <property type="project" value="UniProtKB-SubCell"/>
</dbReference>
<feature type="transmembrane region" description="Helical" evidence="6">
    <location>
        <begin position="129"/>
        <end position="148"/>
    </location>
</feature>
<feature type="transmembrane region" description="Helical" evidence="6">
    <location>
        <begin position="78"/>
        <end position="96"/>
    </location>
</feature>
<dbReference type="EMBL" id="PIUK01000485">
    <property type="protein sequence ID" value="MBY6278383.1"/>
    <property type="molecule type" value="Genomic_DNA"/>
</dbReference>
<evidence type="ECO:0000313" key="7">
    <source>
        <dbReference type="EMBL" id="MBY6278383.1"/>
    </source>
</evidence>
<dbReference type="PANTHER" id="PTHR30238:SF0">
    <property type="entry name" value="THYLAKOID MEMBRANE PROTEIN TERC, CHLOROPLASTIC"/>
    <property type="match status" value="1"/>
</dbReference>
<organism evidence="7 8">
    <name type="scientific">Symbiobacterium thermophilum</name>
    <dbReference type="NCBI Taxonomy" id="2734"/>
    <lineage>
        <taxon>Bacteria</taxon>
        <taxon>Bacillati</taxon>
        <taxon>Bacillota</taxon>
        <taxon>Clostridia</taxon>
        <taxon>Eubacteriales</taxon>
        <taxon>Symbiobacteriaceae</taxon>
        <taxon>Symbiobacterium</taxon>
    </lineage>
</organism>
<evidence type="ECO:0000256" key="2">
    <source>
        <dbReference type="ARBA" id="ARBA00007511"/>
    </source>
</evidence>
<dbReference type="InterPro" id="IPR022369">
    <property type="entry name" value="Integral_membrane_TerC_rswitch"/>
</dbReference>
<feature type="transmembrane region" description="Helical" evidence="6">
    <location>
        <begin position="103"/>
        <end position="123"/>
    </location>
</feature>
<protein>
    <recommendedName>
        <fullName evidence="9">TerC family protein</fullName>
    </recommendedName>
</protein>
<dbReference type="Pfam" id="PF03741">
    <property type="entry name" value="TerC"/>
    <property type="match status" value="1"/>
</dbReference>
<keyword evidence="3 6" id="KW-0812">Transmembrane</keyword>